<gene>
    <name evidence="18" type="ORF">Q4I29_004903</name>
</gene>
<evidence type="ECO:0000259" key="17">
    <source>
        <dbReference type="Pfam" id="PF02516"/>
    </source>
</evidence>
<keyword evidence="14" id="KW-0464">Manganese</keyword>
<evidence type="ECO:0000256" key="5">
    <source>
        <dbReference type="ARBA" id="ARBA00010810"/>
    </source>
</evidence>
<keyword evidence="19" id="KW-1185">Reference proteome</keyword>
<dbReference type="InterPro" id="IPR003674">
    <property type="entry name" value="Oligo_trans_STT3"/>
</dbReference>
<keyword evidence="9 16" id="KW-0812">Transmembrane</keyword>
<evidence type="ECO:0000256" key="3">
    <source>
        <dbReference type="ARBA" id="ARBA00004127"/>
    </source>
</evidence>
<dbReference type="InterPro" id="IPR048307">
    <property type="entry name" value="STT3_N"/>
</dbReference>
<keyword evidence="7" id="KW-0328">Glycosyltransferase</keyword>
<keyword evidence="10" id="KW-0479">Metal-binding</keyword>
<keyword evidence="13 16" id="KW-0472">Membrane</keyword>
<keyword evidence="8 18" id="KW-0808">Transferase</keyword>
<evidence type="ECO:0000256" key="10">
    <source>
        <dbReference type="ARBA" id="ARBA00022723"/>
    </source>
</evidence>
<evidence type="ECO:0000256" key="16">
    <source>
        <dbReference type="SAM" id="Phobius"/>
    </source>
</evidence>
<feature type="transmembrane region" description="Helical" evidence="16">
    <location>
        <begin position="20"/>
        <end position="40"/>
    </location>
</feature>
<feature type="transmembrane region" description="Helical" evidence="16">
    <location>
        <begin position="124"/>
        <end position="145"/>
    </location>
</feature>
<evidence type="ECO:0000256" key="4">
    <source>
        <dbReference type="ARBA" id="ARBA00004922"/>
    </source>
</evidence>
<feature type="non-terminal residue" evidence="18">
    <location>
        <position position="217"/>
    </location>
</feature>
<evidence type="ECO:0000256" key="11">
    <source>
        <dbReference type="ARBA" id="ARBA00022842"/>
    </source>
</evidence>
<proteinExistence type="inferred from homology"/>
<evidence type="ECO:0000256" key="12">
    <source>
        <dbReference type="ARBA" id="ARBA00022989"/>
    </source>
</evidence>
<reference evidence="18 19" key="1">
    <citation type="submission" date="2024-02" db="EMBL/GenBank/DDBJ databases">
        <title>FIRST GENOME SEQUENCES OF Leishmania (Viannia) shawi, Leishmania (Viannia) lindenbergi AND Leishmania (Viannia) utingensis.</title>
        <authorList>
            <person name="Resadore F."/>
            <person name="Custodio M.G.F."/>
            <person name="Boite M.C."/>
            <person name="Cupolillo E."/>
            <person name="Ferreira G.E.M."/>
        </authorList>
    </citation>
    <scope>NUCLEOTIDE SEQUENCE [LARGE SCALE GENOMIC DNA]</scope>
    <source>
        <strain evidence="18 19">MCEB/BR/1984/M8408</strain>
    </source>
</reference>
<comment type="pathway">
    <text evidence="4">Protein modification; protein glycosylation.</text>
</comment>
<dbReference type="Proteomes" id="UP001443563">
    <property type="component" value="Unassembled WGS sequence"/>
</dbReference>
<dbReference type="PANTHER" id="PTHR13872:SF1">
    <property type="entry name" value="DOLICHYL-DIPHOSPHOOLIGOSACCHARIDE--PROTEIN GLYCOSYLTRANSFERASE SUBUNIT STT3B"/>
    <property type="match status" value="1"/>
</dbReference>
<name>A0ABR3E3H5_9TRYP</name>
<evidence type="ECO:0000256" key="1">
    <source>
        <dbReference type="ARBA" id="ARBA00001936"/>
    </source>
</evidence>
<accession>A0ABR3E3H5</accession>
<comment type="subcellular location">
    <subcellularLocation>
        <location evidence="3">Endomembrane system</location>
        <topology evidence="3">Multi-pass membrane protein</topology>
    </subcellularLocation>
</comment>
<evidence type="ECO:0000313" key="18">
    <source>
        <dbReference type="EMBL" id="KAL0501839.1"/>
    </source>
</evidence>
<comment type="cofactor">
    <cofactor evidence="2">
        <name>Mg(2+)</name>
        <dbReference type="ChEBI" id="CHEBI:18420"/>
    </cofactor>
</comment>
<evidence type="ECO:0000256" key="7">
    <source>
        <dbReference type="ARBA" id="ARBA00022676"/>
    </source>
</evidence>
<keyword evidence="12 16" id="KW-1133">Transmembrane helix</keyword>
<dbReference type="PANTHER" id="PTHR13872">
    <property type="entry name" value="DOLICHYL-DIPHOSPHOOLIGOSACCHARIDE--PROTEIN GLYCOSYLTRANSFERASE SUBUNIT"/>
    <property type="match status" value="1"/>
</dbReference>
<organism evidence="18 19">
    <name type="scientific">Leishmania shawi</name>
    <dbReference type="NCBI Taxonomy" id="5680"/>
    <lineage>
        <taxon>Eukaryota</taxon>
        <taxon>Discoba</taxon>
        <taxon>Euglenozoa</taxon>
        <taxon>Kinetoplastea</taxon>
        <taxon>Metakinetoplastina</taxon>
        <taxon>Trypanosomatida</taxon>
        <taxon>Trypanosomatidae</taxon>
        <taxon>Leishmaniinae</taxon>
        <taxon>Leishmania</taxon>
        <taxon>Leishmania guyanensis species complex</taxon>
    </lineage>
</organism>
<comment type="caution">
    <text evidence="18">The sequence shown here is derived from an EMBL/GenBank/DDBJ whole genome shotgun (WGS) entry which is preliminary data.</text>
</comment>
<sequence>MEPPNETYLFNCRAAPYSKLIYVYKGIMFTLILYAIRLAYQTRMLSVQTYGYIIHEFDPWFNYRAAEYMSAHGWSAFFSWFDYMSWYPLGRPVGTTTYPGLQLTAVAIHRALAAAGVPMSLNNVCVLIPAWFGAIATTILALMAFETTGSIAVSAWAALLFSISPAHLMRSMAGEFDNECIAVAAMLLTFYLWVSTTSASPLQPCSSPSTCGYARCA</sequence>
<feature type="domain" description="Oligosaccharyl transferase STT3 N-terminal" evidence="17">
    <location>
        <begin position="30"/>
        <end position="199"/>
    </location>
</feature>
<dbReference type="EC" id="2.4.99.18" evidence="6"/>
<evidence type="ECO:0000313" key="19">
    <source>
        <dbReference type="Proteomes" id="UP001443563"/>
    </source>
</evidence>
<evidence type="ECO:0000256" key="14">
    <source>
        <dbReference type="ARBA" id="ARBA00023211"/>
    </source>
</evidence>
<evidence type="ECO:0000256" key="15">
    <source>
        <dbReference type="ARBA" id="ARBA00048829"/>
    </source>
</evidence>
<dbReference type="Pfam" id="PF02516">
    <property type="entry name" value="STT3"/>
    <property type="match status" value="1"/>
</dbReference>
<protein>
    <recommendedName>
        <fullName evidence="6">dolichyl-diphosphooligosaccharide--protein glycotransferase</fullName>
        <ecNumber evidence="6">2.4.99.18</ecNumber>
    </recommendedName>
</protein>
<evidence type="ECO:0000256" key="13">
    <source>
        <dbReference type="ARBA" id="ARBA00023136"/>
    </source>
</evidence>
<dbReference type="GO" id="GO:0016740">
    <property type="term" value="F:transferase activity"/>
    <property type="evidence" value="ECO:0007669"/>
    <property type="project" value="UniProtKB-KW"/>
</dbReference>
<dbReference type="EMBL" id="JBAMZM010000029">
    <property type="protein sequence ID" value="KAL0501839.1"/>
    <property type="molecule type" value="Genomic_DNA"/>
</dbReference>
<comment type="similarity">
    <text evidence="5">Belongs to the STT3 family.</text>
</comment>
<feature type="transmembrane region" description="Helical" evidence="16">
    <location>
        <begin position="176"/>
        <end position="194"/>
    </location>
</feature>
<evidence type="ECO:0000256" key="6">
    <source>
        <dbReference type="ARBA" id="ARBA00012605"/>
    </source>
</evidence>
<evidence type="ECO:0000256" key="9">
    <source>
        <dbReference type="ARBA" id="ARBA00022692"/>
    </source>
</evidence>
<feature type="transmembrane region" description="Helical" evidence="16">
    <location>
        <begin position="151"/>
        <end position="169"/>
    </location>
</feature>
<evidence type="ECO:0000256" key="8">
    <source>
        <dbReference type="ARBA" id="ARBA00022679"/>
    </source>
</evidence>
<comment type="catalytic activity">
    <reaction evidence="15">
        <text>a di-trans,poly-cis-dolichyl diphosphooligosaccharide + L-asparaginyl-[protein] = N(4)-(oligosaccharide-(1-&gt;4)-N-acetyl-beta-D-glucosaminyl-(1-&gt;4)-N-acetyl-beta-D-glucosaminyl)-L-asparaginyl-[protein] + a di-trans,poly-cis-dolichyl diphosphate + H(+)</text>
        <dbReference type="Rhea" id="RHEA:22980"/>
        <dbReference type="Rhea" id="RHEA-COMP:12804"/>
        <dbReference type="Rhea" id="RHEA-COMP:12805"/>
        <dbReference type="Rhea" id="RHEA-COMP:19506"/>
        <dbReference type="Rhea" id="RHEA-COMP:19509"/>
        <dbReference type="ChEBI" id="CHEBI:15378"/>
        <dbReference type="ChEBI" id="CHEBI:50347"/>
        <dbReference type="ChEBI" id="CHEBI:57497"/>
        <dbReference type="ChEBI" id="CHEBI:57570"/>
        <dbReference type="ChEBI" id="CHEBI:132529"/>
        <dbReference type="EC" id="2.4.99.18"/>
    </reaction>
</comment>
<keyword evidence="11" id="KW-0460">Magnesium</keyword>
<evidence type="ECO:0000256" key="2">
    <source>
        <dbReference type="ARBA" id="ARBA00001946"/>
    </source>
</evidence>
<comment type="cofactor">
    <cofactor evidence="1">
        <name>Mn(2+)</name>
        <dbReference type="ChEBI" id="CHEBI:29035"/>
    </cofactor>
</comment>